<name>A0AA96DLC2_9BACT</name>
<evidence type="ECO:0000259" key="1">
    <source>
        <dbReference type="SMART" id="SM00974"/>
    </source>
</evidence>
<reference evidence="2" key="1">
    <citation type="submission" date="2023-09" db="EMBL/GenBank/DDBJ databases">
        <title>Arcobacter tbilisiensis sp. nov. isolated from chicken meat in Tbilisi, Georgia.</title>
        <authorList>
            <person name="Matthias R."/>
            <person name="Zautner A.E."/>
        </authorList>
    </citation>
    <scope>NUCLEOTIDE SEQUENCE</scope>
    <source>
        <strain evidence="2">LEO 52</strain>
    </source>
</reference>
<gene>
    <name evidence="2" type="ORF">RMQ68_03770</name>
</gene>
<dbReference type="EMBL" id="CP134854">
    <property type="protein sequence ID" value="WNL30516.1"/>
    <property type="molecule type" value="Genomic_DNA"/>
</dbReference>
<evidence type="ECO:0000313" key="2">
    <source>
        <dbReference type="EMBL" id="WNL30516.1"/>
    </source>
</evidence>
<organism evidence="2">
    <name type="scientific">Arcobacter sp. AZ-2023</name>
    <dbReference type="NCBI Taxonomy" id="3074453"/>
    <lineage>
        <taxon>Bacteria</taxon>
        <taxon>Pseudomonadati</taxon>
        <taxon>Campylobacterota</taxon>
        <taxon>Epsilonproteobacteria</taxon>
        <taxon>Campylobacterales</taxon>
        <taxon>Arcobacteraceae</taxon>
        <taxon>Arcobacter</taxon>
    </lineage>
</organism>
<sequence>MADINSFDDIFNSDEFGLLNTQNEEDIHTLKNVPKVEKRADADFVARREKFDDFDKYEQLFIDCQNDLRANRRQIVPSVESQLDIGTFCVLDGVLLYISDIQDGYRGNSGKINRRTTLIFENGTKSNMLLRSLGKRLKDNGNMITRLESENKKTLLNITSDDKQNGYIYILKSLSKKDEIITKKNLYKIGFSTTSVELRIKNAKEDPTYLMADVKTVSAYEVYNVNPHKLEQLIHKFFGNSCLDIEIYDANGKLCKPKEWFIAPLEVIEESIELIISGEIINYKYDVFNERIIER</sequence>
<proteinExistence type="predicted"/>
<accession>A0AA96DLC2</accession>
<dbReference type="Pfam" id="PF13455">
    <property type="entry name" value="MUG113"/>
    <property type="match status" value="1"/>
</dbReference>
<dbReference type="SMART" id="SM00974">
    <property type="entry name" value="T5orf172"/>
    <property type="match status" value="1"/>
</dbReference>
<protein>
    <submittedName>
        <fullName evidence="2">GIY-YIG nuclease family protein</fullName>
    </submittedName>
</protein>
<dbReference type="InterPro" id="IPR018306">
    <property type="entry name" value="Phage_T5_Orf172_DNA-bd"/>
</dbReference>
<feature type="domain" description="Bacteriophage T5 Orf172 DNA-binding" evidence="1">
    <location>
        <begin position="181"/>
        <end position="275"/>
    </location>
</feature>
<dbReference type="AlphaFoldDB" id="A0AA96DLC2"/>